<evidence type="ECO:0000313" key="2">
    <source>
        <dbReference type="Proteomes" id="UP001172155"/>
    </source>
</evidence>
<sequence>MAVGVEVGCGRGGLWGGLWMLVKLDSIQPASQMYHFPPKCSPFRIWSGRVITERKAWELLSIVDQIHEWGVTAHRDFVIRHLKAWHEFGRRCYFHDASAMHYILCDGKDHDGRRVLRVDLPAWTQHLTTGARARFKADTTLSLDIPLVH</sequence>
<protein>
    <submittedName>
        <fullName evidence="1">Uncharacterized protein</fullName>
    </submittedName>
</protein>
<comment type="caution">
    <text evidence="1">The sequence shown here is derived from an EMBL/GenBank/DDBJ whole genome shotgun (WGS) entry which is preliminary data.</text>
</comment>
<dbReference type="Proteomes" id="UP001172155">
    <property type="component" value="Unassembled WGS sequence"/>
</dbReference>
<gene>
    <name evidence="1" type="ORF">B0T18DRAFT_469430</name>
</gene>
<dbReference type="EMBL" id="JAUKUD010000005">
    <property type="protein sequence ID" value="KAK0743853.1"/>
    <property type="molecule type" value="Genomic_DNA"/>
</dbReference>
<name>A0AA40EQV6_9PEZI</name>
<proteinExistence type="predicted"/>
<reference evidence="1" key="1">
    <citation type="submission" date="2023-06" db="EMBL/GenBank/DDBJ databases">
        <title>Genome-scale phylogeny and comparative genomics of the fungal order Sordariales.</title>
        <authorList>
            <consortium name="Lawrence Berkeley National Laboratory"/>
            <person name="Hensen N."/>
            <person name="Bonometti L."/>
            <person name="Westerberg I."/>
            <person name="Brannstrom I.O."/>
            <person name="Guillou S."/>
            <person name="Cros-Aarteil S."/>
            <person name="Calhoun S."/>
            <person name="Haridas S."/>
            <person name="Kuo A."/>
            <person name="Mondo S."/>
            <person name="Pangilinan J."/>
            <person name="Riley R."/>
            <person name="LaButti K."/>
            <person name="Andreopoulos B."/>
            <person name="Lipzen A."/>
            <person name="Chen C."/>
            <person name="Yanf M."/>
            <person name="Daum C."/>
            <person name="Ng V."/>
            <person name="Clum A."/>
            <person name="Steindorff A."/>
            <person name="Ohm R."/>
            <person name="Martin F."/>
            <person name="Silar P."/>
            <person name="Natvig D."/>
            <person name="Lalanne C."/>
            <person name="Gautier V."/>
            <person name="Ament-velasquez S.L."/>
            <person name="Kruys A."/>
            <person name="Hutchinson M.I."/>
            <person name="Powell A.J."/>
            <person name="Barry K."/>
            <person name="Miller A.N."/>
            <person name="Grigoriev I.V."/>
            <person name="Debuchy R."/>
            <person name="Gladieux P."/>
            <person name="Thoren M.H."/>
            <person name="Johannesson H."/>
        </authorList>
    </citation>
    <scope>NUCLEOTIDE SEQUENCE</scope>
    <source>
        <strain evidence="1">SMH3187-1</strain>
    </source>
</reference>
<keyword evidence="2" id="KW-1185">Reference proteome</keyword>
<dbReference type="AlphaFoldDB" id="A0AA40EQV6"/>
<evidence type="ECO:0000313" key="1">
    <source>
        <dbReference type="EMBL" id="KAK0743853.1"/>
    </source>
</evidence>
<organism evidence="1 2">
    <name type="scientific">Schizothecium vesticola</name>
    <dbReference type="NCBI Taxonomy" id="314040"/>
    <lineage>
        <taxon>Eukaryota</taxon>
        <taxon>Fungi</taxon>
        <taxon>Dikarya</taxon>
        <taxon>Ascomycota</taxon>
        <taxon>Pezizomycotina</taxon>
        <taxon>Sordariomycetes</taxon>
        <taxon>Sordariomycetidae</taxon>
        <taxon>Sordariales</taxon>
        <taxon>Schizotheciaceae</taxon>
        <taxon>Schizothecium</taxon>
    </lineage>
</organism>
<accession>A0AA40EQV6</accession>